<dbReference type="AlphaFoldDB" id="B9BLG2"/>
<sequence length="274" mass="30585">MCRFGGVRRQRCRSTRINSHREYRAIQKINFENAGVLAMLALPFRSVGHAMAELFLVRHGQASFGTDDYDRLSDVGVQQGVWLGEYFARGHAPFDRVICGTMTRHAQTVDAILRGMGRDDMPVERHPGLNEYDFHRLFAAAASDYPEIARLAAGSMHEHFRALKQVLQLWTEDRLGPAAPESWAHFQQRVADARAAIRQSGGKRVLAVSSGGPIAVTIQQVLTAPPAIAIALNLQIRNSSLSQFFFNAEAFHLASFNGIPHLEDPERQSFRTYG</sequence>
<evidence type="ECO:0000256" key="1">
    <source>
        <dbReference type="ARBA" id="ARBA00022801"/>
    </source>
</evidence>
<accession>B9BLG2</accession>
<dbReference type="EMBL" id="ACFC01000002">
    <property type="protein sequence ID" value="EEE08779.1"/>
    <property type="molecule type" value="Genomic_DNA"/>
</dbReference>
<dbReference type="PANTHER" id="PTHR20935:SF0">
    <property type="entry name" value="SERINE_THREONINE-PROTEIN PHOSPHATASE PGAM5, MITOCHONDRIAL"/>
    <property type="match status" value="1"/>
</dbReference>
<protein>
    <submittedName>
        <fullName evidence="2">Phosphoglycerate mutase</fullName>
    </submittedName>
</protein>
<dbReference type="SMART" id="SM00855">
    <property type="entry name" value="PGAM"/>
    <property type="match status" value="1"/>
</dbReference>
<dbReference type="InterPro" id="IPR051021">
    <property type="entry name" value="Mito_Ser/Thr_phosphatase"/>
</dbReference>
<dbReference type="Pfam" id="PF00300">
    <property type="entry name" value="His_Phos_1"/>
    <property type="match status" value="1"/>
</dbReference>
<dbReference type="InterPro" id="IPR013078">
    <property type="entry name" value="His_Pase_superF_clade-1"/>
</dbReference>
<proteinExistence type="predicted"/>
<reference evidence="2 3" key="1">
    <citation type="journal article" date="2012" name="J. Bacteriol.">
        <title>Draft Genome Sequence Determination for Cystic Fibrosis and Chronic Granulomatous Disease Burkholderia multivorans Isolates.</title>
        <authorList>
            <person name="Varga J.J."/>
            <person name="Losada L."/>
            <person name="Zelazny A.M."/>
            <person name="Brinkac L."/>
            <person name="Harkins D."/>
            <person name="Radune D."/>
            <person name="Hostetler J."/>
            <person name="Sampaio E.P."/>
            <person name="Ronning C.M."/>
            <person name="Nierman W.C."/>
            <person name="Greenberg D.E."/>
            <person name="Holland S.M."/>
            <person name="Goldberg J.B."/>
        </authorList>
    </citation>
    <scope>NUCLEOTIDE SEQUENCE [LARGE SCALE GENOMIC DNA]</scope>
    <source>
        <strain evidence="2 3">CGD2</strain>
    </source>
</reference>
<dbReference type="GO" id="GO:0016787">
    <property type="term" value="F:hydrolase activity"/>
    <property type="evidence" value="ECO:0007669"/>
    <property type="project" value="UniProtKB-KW"/>
</dbReference>
<dbReference type="PANTHER" id="PTHR20935">
    <property type="entry name" value="PHOSPHOGLYCERATE MUTASE-RELATED"/>
    <property type="match status" value="1"/>
</dbReference>
<gene>
    <name evidence="2" type="ORF">BURMUCGD2_5920</name>
</gene>
<evidence type="ECO:0000313" key="3">
    <source>
        <dbReference type="Proteomes" id="UP000004535"/>
    </source>
</evidence>
<name>B9BLG2_9BURK</name>
<dbReference type="Proteomes" id="UP000004535">
    <property type="component" value="Unassembled WGS sequence"/>
</dbReference>
<organism evidence="2 3">
    <name type="scientific">Burkholderia multivorans CGD2</name>
    <dbReference type="NCBI Taxonomy" id="513052"/>
    <lineage>
        <taxon>Bacteria</taxon>
        <taxon>Pseudomonadati</taxon>
        <taxon>Pseudomonadota</taxon>
        <taxon>Betaproteobacteria</taxon>
        <taxon>Burkholderiales</taxon>
        <taxon>Burkholderiaceae</taxon>
        <taxon>Burkholderia</taxon>
        <taxon>Burkholderia cepacia complex</taxon>
    </lineage>
</organism>
<dbReference type="CDD" id="cd07067">
    <property type="entry name" value="HP_PGM_like"/>
    <property type="match status" value="1"/>
</dbReference>
<dbReference type="SUPFAM" id="SSF53254">
    <property type="entry name" value="Phosphoglycerate mutase-like"/>
    <property type="match status" value="1"/>
</dbReference>
<dbReference type="InterPro" id="IPR029033">
    <property type="entry name" value="His_PPase_superfam"/>
</dbReference>
<comment type="caution">
    <text evidence="2">The sequence shown here is derived from an EMBL/GenBank/DDBJ whole genome shotgun (WGS) entry which is preliminary data.</text>
</comment>
<keyword evidence="1" id="KW-0378">Hydrolase</keyword>
<dbReference type="Gene3D" id="3.40.50.1240">
    <property type="entry name" value="Phosphoglycerate mutase-like"/>
    <property type="match status" value="1"/>
</dbReference>
<evidence type="ECO:0000313" key="2">
    <source>
        <dbReference type="EMBL" id="EEE08779.1"/>
    </source>
</evidence>